<dbReference type="AlphaFoldDB" id="A0A8S3F9H1"/>
<feature type="non-terminal residue" evidence="1">
    <location>
        <position position="1"/>
    </location>
</feature>
<proteinExistence type="predicted"/>
<accession>A0A8S3F9H1</accession>
<sequence>ISSIIYPYHLSNIVTFEYQLRLIRFSLRQHLQILELNKNDYLHELFHHKLLLSSSIVRHLSLQIALLIYEHDFYQSFDDIFFSHIIKLFSSDPNLYVRNTLAQFLALYISKHGQYQLLNQIQKQSQNADLIYDILILFDEDKQKLLINEMNIYENLLDSTATRAFVLKTARYKTDEDQIVFYLNRVLEKSLSDYVHMLLTIISSRYEYHRSINKLSACLKGLFLYIKEVDIEEIDENEQNR</sequence>
<comment type="caution">
    <text evidence="1">The sequence shown here is derived from an EMBL/GenBank/DDBJ whole genome shotgun (WGS) entry which is preliminary data.</text>
</comment>
<dbReference type="Proteomes" id="UP000681967">
    <property type="component" value="Unassembled WGS sequence"/>
</dbReference>
<dbReference type="EMBL" id="CAJOBH010240218">
    <property type="protein sequence ID" value="CAF5106569.1"/>
    <property type="molecule type" value="Genomic_DNA"/>
</dbReference>
<reference evidence="1" key="1">
    <citation type="submission" date="2021-02" db="EMBL/GenBank/DDBJ databases">
        <authorList>
            <person name="Nowell W R."/>
        </authorList>
    </citation>
    <scope>NUCLEOTIDE SEQUENCE</scope>
</reference>
<evidence type="ECO:0000313" key="2">
    <source>
        <dbReference type="Proteomes" id="UP000681967"/>
    </source>
</evidence>
<organism evidence="1 2">
    <name type="scientific">Rotaria magnacalcarata</name>
    <dbReference type="NCBI Taxonomy" id="392030"/>
    <lineage>
        <taxon>Eukaryota</taxon>
        <taxon>Metazoa</taxon>
        <taxon>Spiralia</taxon>
        <taxon>Gnathifera</taxon>
        <taxon>Rotifera</taxon>
        <taxon>Eurotatoria</taxon>
        <taxon>Bdelloidea</taxon>
        <taxon>Philodinida</taxon>
        <taxon>Philodinidae</taxon>
        <taxon>Rotaria</taxon>
    </lineage>
</organism>
<gene>
    <name evidence="1" type="ORF">BYL167_LOCUS65072</name>
</gene>
<evidence type="ECO:0000313" key="1">
    <source>
        <dbReference type="EMBL" id="CAF5106569.1"/>
    </source>
</evidence>
<name>A0A8S3F9H1_9BILA</name>
<protein>
    <submittedName>
        <fullName evidence="1">Uncharacterized protein</fullName>
    </submittedName>
</protein>